<protein>
    <submittedName>
        <fullName evidence="2">Uncharacterized protein</fullName>
    </submittedName>
</protein>
<dbReference type="Proteomes" id="UP000250028">
    <property type="component" value="Unassembled WGS sequence"/>
</dbReference>
<name>A0A2Y9C2J3_9MICO</name>
<feature type="transmembrane region" description="Helical" evidence="1">
    <location>
        <begin position="103"/>
        <end position="123"/>
    </location>
</feature>
<proteinExistence type="predicted"/>
<reference evidence="3" key="1">
    <citation type="submission" date="2016-10" db="EMBL/GenBank/DDBJ databases">
        <authorList>
            <person name="Varghese N."/>
            <person name="Submissions S."/>
        </authorList>
    </citation>
    <scope>NUCLEOTIDE SEQUENCE [LARGE SCALE GENOMIC DNA]</scope>
    <source>
        <strain evidence="3">DSM 22951</strain>
    </source>
</reference>
<sequence length="232" mass="25725">MCFNATASFVGAGIVLTAGVGTLALVRDKKQIPFACLPLIFGAHQFMEGVTWLKLDNQARHGQVQCLTGYDVHLWVLIAWALFPLIVPWSVWFMEPNPKRRKLLLFPSWVGTILFAYMMYQVVQPAIQVSVNGGNLDYVLPGFSPGTLAYPYVFATCIAPAMSSYRYVIVVGVGNFIAMAIAAWMNVNDYASIWCTFAAFLSIIIFLHFLNQRRAAQRTPDPSPPRDPVGAT</sequence>
<keyword evidence="1" id="KW-0812">Transmembrane</keyword>
<evidence type="ECO:0000256" key="1">
    <source>
        <dbReference type="SAM" id="Phobius"/>
    </source>
</evidence>
<feature type="transmembrane region" description="Helical" evidence="1">
    <location>
        <begin position="72"/>
        <end position="91"/>
    </location>
</feature>
<dbReference type="RefSeq" id="WP_109687969.1">
    <property type="nucleotide sequence ID" value="NZ_QGDN01000001.1"/>
</dbReference>
<dbReference type="InterPro" id="IPR046737">
    <property type="entry name" value="DUF6629"/>
</dbReference>
<gene>
    <name evidence="2" type="ORF">SAMN04489750_3566</name>
</gene>
<feature type="transmembrane region" description="Helical" evidence="1">
    <location>
        <begin position="6"/>
        <end position="25"/>
    </location>
</feature>
<dbReference type="Pfam" id="PF20334">
    <property type="entry name" value="DUF6629"/>
    <property type="match status" value="1"/>
</dbReference>
<accession>A0A2Y9C2J3</accession>
<feature type="transmembrane region" description="Helical" evidence="1">
    <location>
        <begin position="143"/>
        <end position="160"/>
    </location>
</feature>
<keyword evidence="1" id="KW-0472">Membrane</keyword>
<keyword evidence="1" id="KW-1133">Transmembrane helix</keyword>
<evidence type="ECO:0000313" key="3">
    <source>
        <dbReference type="Proteomes" id="UP000250028"/>
    </source>
</evidence>
<feature type="transmembrane region" description="Helical" evidence="1">
    <location>
        <begin position="167"/>
        <end position="185"/>
    </location>
</feature>
<dbReference type="OrthoDB" id="4381840at2"/>
<dbReference type="AlphaFoldDB" id="A0A2Y9C2J3"/>
<organism evidence="2 3">
    <name type="scientific">Branchiibius hedensis</name>
    <dbReference type="NCBI Taxonomy" id="672460"/>
    <lineage>
        <taxon>Bacteria</taxon>
        <taxon>Bacillati</taxon>
        <taxon>Actinomycetota</taxon>
        <taxon>Actinomycetes</taxon>
        <taxon>Micrococcales</taxon>
        <taxon>Dermacoccaceae</taxon>
        <taxon>Branchiibius</taxon>
    </lineage>
</organism>
<keyword evidence="3" id="KW-1185">Reference proteome</keyword>
<feature type="transmembrane region" description="Helical" evidence="1">
    <location>
        <begin position="191"/>
        <end position="210"/>
    </location>
</feature>
<dbReference type="EMBL" id="UESZ01000001">
    <property type="protein sequence ID" value="SSA36183.1"/>
    <property type="molecule type" value="Genomic_DNA"/>
</dbReference>
<evidence type="ECO:0000313" key="2">
    <source>
        <dbReference type="EMBL" id="SSA36183.1"/>
    </source>
</evidence>